<evidence type="ECO:0000256" key="12">
    <source>
        <dbReference type="SAM" id="Phobius"/>
    </source>
</evidence>
<feature type="binding site" evidence="9">
    <location>
        <position position="265"/>
    </location>
    <ligand>
        <name>Mg(2+)</name>
        <dbReference type="ChEBI" id="CHEBI:18420"/>
    </ligand>
</feature>
<evidence type="ECO:0000256" key="2">
    <source>
        <dbReference type="ARBA" id="ARBA00012647"/>
    </source>
</evidence>
<dbReference type="PANTHER" id="PTHR11596">
    <property type="entry name" value="ALKALINE PHOSPHATASE"/>
    <property type="match status" value="1"/>
</dbReference>
<evidence type="ECO:0000256" key="8">
    <source>
        <dbReference type="PIRSR" id="PIRSR601952-1"/>
    </source>
</evidence>
<feature type="binding site" evidence="9">
    <location>
        <position position="411"/>
    </location>
    <ligand>
        <name>Zn(2+)</name>
        <dbReference type="ChEBI" id="CHEBI:29105"/>
        <label>2</label>
    </ligand>
</feature>
<keyword evidence="7 9" id="KW-0460">Magnesium</keyword>
<name>A0A433QIM8_9FUNG</name>
<evidence type="ECO:0000313" key="13">
    <source>
        <dbReference type="EMBL" id="RUS29411.1"/>
    </source>
</evidence>
<evidence type="ECO:0000256" key="11">
    <source>
        <dbReference type="RuleBase" id="RU003947"/>
    </source>
</evidence>
<evidence type="ECO:0000256" key="10">
    <source>
        <dbReference type="RuleBase" id="RU003946"/>
    </source>
</evidence>
<feature type="binding site" evidence="9">
    <location>
        <position position="595"/>
    </location>
    <ligand>
        <name>Zn(2+)</name>
        <dbReference type="ChEBI" id="CHEBI:29105"/>
        <label>2</label>
    </ligand>
</feature>
<keyword evidence="6 9" id="KW-0862">Zinc</keyword>
<evidence type="ECO:0000256" key="9">
    <source>
        <dbReference type="PIRSR" id="PIRSR601952-2"/>
    </source>
</evidence>
<dbReference type="SUPFAM" id="SSF53649">
    <property type="entry name" value="Alkaline phosphatase-like"/>
    <property type="match status" value="1"/>
</dbReference>
<comment type="caution">
    <text evidence="13">The sequence shown here is derived from an EMBL/GenBank/DDBJ whole genome shotgun (WGS) entry which is preliminary data.</text>
</comment>
<evidence type="ECO:0000256" key="5">
    <source>
        <dbReference type="ARBA" id="ARBA00022801"/>
    </source>
</evidence>
<organism evidence="13 14">
    <name type="scientific">Jimgerdemannia flammicorona</name>
    <dbReference type="NCBI Taxonomy" id="994334"/>
    <lineage>
        <taxon>Eukaryota</taxon>
        <taxon>Fungi</taxon>
        <taxon>Fungi incertae sedis</taxon>
        <taxon>Mucoromycota</taxon>
        <taxon>Mucoromycotina</taxon>
        <taxon>Endogonomycetes</taxon>
        <taxon>Endogonales</taxon>
        <taxon>Endogonaceae</taxon>
        <taxon>Jimgerdemannia</taxon>
    </lineage>
</organism>
<dbReference type="CDD" id="cd16012">
    <property type="entry name" value="ALP"/>
    <property type="match status" value="1"/>
</dbReference>
<feature type="binding site" evidence="9">
    <location>
        <position position="165"/>
    </location>
    <ligand>
        <name>Zn(2+)</name>
        <dbReference type="ChEBI" id="CHEBI:29105"/>
        <label>2</label>
    </ligand>
</feature>
<keyword evidence="14" id="KW-1185">Reference proteome</keyword>
<dbReference type="AlphaFoldDB" id="A0A433QIM8"/>
<feature type="binding site" evidence="9">
    <location>
        <position position="165"/>
    </location>
    <ligand>
        <name>Mg(2+)</name>
        <dbReference type="ChEBI" id="CHEBI:18420"/>
    </ligand>
</feature>
<dbReference type="PANTHER" id="PTHR11596:SF5">
    <property type="entry name" value="ALKALINE PHOSPHATASE"/>
    <property type="match status" value="1"/>
</dbReference>
<dbReference type="Gene3D" id="1.10.60.40">
    <property type="match status" value="1"/>
</dbReference>
<dbReference type="Proteomes" id="UP000274822">
    <property type="component" value="Unassembled WGS sequence"/>
</dbReference>
<feature type="binding site" evidence="9">
    <location>
        <position position="454"/>
    </location>
    <ligand>
        <name>Zn(2+)</name>
        <dbReference type="ChEBI" id="CHEBI:29105"/>
        <label>2</label>
    </ligand>
</feature>
<dbReference type="GO" id="GO:0000329">
    <property type="term" value="C:fungal-type vacuole membrane"/>
    <property type="evidence" value="ECO:0007669"/>
    <property type="project" value="TreeGrafter"/>
</dbReference>
<keyword evidence="12" id="KW-1133">Transmembrane helix</keyword>
<feature type="transmembrane region" description="Helical" evidence="12">
    <location>
        <begin position="110"/>
        <end position="132"/>
    </location>
</feature>
<comment type="similarity">
    <text evidence="1 10">Belongs to the alkaline phosphatase family.</text>
</comment>
<evidence type="ECO:0000256" key="4">
    <source>
        <dbReference type="ARBA" id="ARBA00022723"/>
    </source>
</evidence>
<dbReference type="InterPro" id="IPR018299">
    <property type="entry name" value="Alkaline_phosphatase_AS"/>
</dbReference>
<evidence type="ECO:0000256" key="7">
    <source>
        <dbReference type="ARBA" id="ARBA00022842"/>
    </source>
</evidence>
<comment type="catalytic activity">
    <reaction evidence="11">
        <text>a phosphate monoester + H2O = an alcohol + phosphate</text>
        <dbReference type="Rhea" id="RHEA:15017"/>
        <dbReference type="ChEBI" id="CHEBI:15377"/>
        <dbReference type="ChEBI" id="CHEBI:30879"/>
        <dbReference type="ChEBI" id="CHEBI:43474"/>
        <dbReference type="ChEBI" id="CHEBI:67140"/>
        <dbReference type="EC" id="3.1.3.1"/>
    </reaction>
</comment>
<feature type="active site" description="Phosphoserine intermediate" evidence="8">
    <location>
        <position position="213"/>
    </location>
</feature>
<evidence type="ECO:0000256" key="6">
    <source>
        <dbReference type="ARBA" id="ARBA00022833"/>
    </source>
</evidence>
<keyword evidence="5 11" id="KW-0378">Hydrolase</keyword>
<accession>A0A433QIM8</accession>
<proteinExistence type="inferred from homology"/>
<dbReference type="EMBL" id="RBNJ01005196">
    <property type="protein sequence ID" value="RUS29411.1"/>
    <property type="molecule type" value="Genomic_DNA"/>
</dbReference>
<dbReference type="InterPro" id="IPR017850">
    <property type="entry name" value="Alkaline_phosphatase_core_sf"/>
</dbReference>
<dbReference type="GO" id="GO:0004035">
    <property type="term" value="F:alkaline phosphatase activity"/>
    <property type="evidence" value="ECO:0007669"/>
    <property type="project" value="UniProtKB-EC"/>
</dbReference>
<feature type="binding site" evidence="9">
    <location>
        <position position="453"/>
    </location>
    <ligand>
        <name>Zn(2+)</name>
        <dbReference type="ChEBI" id="CHEBI:29105"/>
        <label>2</label>
    </ligand>
</feature>
<gene>
    <name evidence="13" type="ORF">BC938DRAFT_480693</name>
</gene>
<feature type="binding site" evidence="9">
    <location>
        <position position="415"/>
    </location>
    <ligand>
        <name>Zn(2+)</name>
        <dbReference type="ChEBI" id="CHEBI:29105"/>
        <label>2</label>
    </ligand>
</feature>
<protein>
    <recommendedName>
        <fullName evidence="2 11">Alkaline phosphatase</fullName>
        <ecNumber evidence="2 11">3.1.3.1</ecNumber>
    </recommendedName>
</protein>
<evidence type="ECO:0000313" key="14">
    <source>
        <dbReference type="Proteomes" id="UP000274822"/>
    </source>
</evidence>
<keyword evidence="4 9" id="KW-0479">Metal-binding</keyword>
<dbReference type="InterPro" id="IPR001952">
    <property type="entry name" value="Alkaline_phosphatase"/>
</dbReference>
<feature type="binding site" evidence="9">
    <location>
        <position position="406"/>
    </location>
    <ligand>
        <name>Mg(2+)</name>
        <dbReference type="ChEBI" id="CHEBI:18420"/>
    </ligand>
</feature>
<feature type="binding site" evidence="9">
    <location>
        <position position="267"/>
    </location>
    <ligand>
        <name>Mg(2+)</name>
        <dbReference type="ChEBI" id="CHEBI:18420"/>
    </ligand>
</feature>
<comment type="cofactor">
    <cofactor evidence="9">
        <name>Mg(2+)</name>
        <dbReference type="ChEBI" id="CHEBI:18420"/>
    </cofactor>
    <text evidence="9">Binds 1 Mg(2+) ion.</text>
</comment>
<keyword evidence="12" id="KW-0812">Transmembrane</keyword>
<reference evidence="13 14" key="1">
    <citation type="journal article" date="2018" name="New Phytol.">
        <title>Phylogenomics of Endogonaceae and evolution of mycorrhizas within Mucoromycota.</title>
        <authorList>
            <person name="Chang Y."/>
            <person name="Desiro A."/>
            <person name="Na H."/>
            <person name="Sandor L."/>
            <person name="Lipzen A."/>
            <person name="Clum A."/>
            <person name="Barry K."/>
            <person name="Grigoriev I.V."/>
            <person name="Martin F.M."/>
            <person name="Stajich J.E."/>
            <person name="Smith M.E."/>
            <person name="Bonito G."/>
            <person name="Spatafora J.W."/>
        </authorList>
    </citation>
    <scope>NUCLEOTIDE SEQUENCE [LARGE SCALE GENOMIC DNA]</scope>
    <source>
        <strain evidence="13 14">AD002</strain>
    </source>
</reference>
<sequence length="680" mass="75436">MRNEEDHRHHRKMTEVGIRDDTPICLFLSSVAPWAWFKPVFSKGKNVAGFSQSYSPNSNNDHVALFSLDLSTIMSEPLLYAKTGTYYEAEDDREDDEYDSPDYERKERRWLWTLVACAAGLMATAIITAVVLTQNGPDETMAIAADTQKFSDTHKRRNVIMMVTDGFGPASETYGRTMYQLLKNVPYDHKLPLDDLLIGSSRTRSSSSLVTDSAAGATAFSCAMKSYNGAIAVDPYMIPCGTVLESAKLHRGMLTGLVVTSRITHATPGSFAAHVVNRDMENEIAVHELGDYPLGRTVDLMFGGGLCHFLGNATEGSCRMDTRDIWSEGPKYGWKKQIKTKAEFDALEIEANSLPLMGLFTLDHMSYAIDRDPSVEPALSEMADKALKILTKASKGKKQGFFLMIEGSRIDMAAHSNDPAAHAHDILAYQDTIDIVRKYVDAHPDTVMISTSDHETANTKTMKCSKVYISSPTIHAASLSHDSSMKPIPNTFGKLLSPLMRSSWSFPTSRPLFPDVIARVKNSTVILAKALGATPVNLRSNFIRNDIVKEGLGIDDPTTEELAYLDEEHTIPEVDFFLANMVSVRAQLGWTTHGHSAVDVNLYAHGVDSELLRGNHENTDIGHFISNFLKLDLDDVTKRLNRDNATFHLSTVTEEQKLAFTDGLDHYHRGHLPNHKGEKN</sequence>
<dbReference type="SMART" id="SM00098">
    <property type="entry name" value="alkPPc"/>
    <property type="match status" value="1"/>
</dbReference>
<evidence type="ECO:0000256" key="1">
    <source>
        <dbReference type="ARBA" id="ARBA00005984"/>
    </source>
</evidence>
<keyword evidence="3" id="KW-0597">Phosphoprotein</keyword>
<dbReference type="Pfam" id="PF00245">
    <property type="entry name" value="Alk_phosphatase"/>
    <property type="match status" value="1"/>
</dbReference>
<comment type="cofactor">
    <cofactor evidence="9">
        <name>Zn(2+)</name>
        <dbReference type="ChEBI" id="CHEBI:29105"/>
    </cofactor>
    <text evidence="9">Binds 2 Zn(2+) ions.</text>
</comment>
<keyword evidence="12" id="KW-0472">Membrane</keyword>
<dbReference type="Gene3D" id="3.40.720.10">
    <property type="entry name" value="Alkaline Phosphatase, subunit A"/>
    <property type="match status" value="1"/>
</dbReference>
<evidence type="ECO:0000256" key="3">
    <source>
        <dbReference type="ARBA" id="ARBA00022553"/>
    </source>
</evidence>
<dbReference type="GO" id="GO:0046872">
    <property type="term" value="F:metal ion binding"/>
    <property type="evidence" value="ECO:0007669"/>
    <property type="project" value="UniProtKB-KW"/>
</dbReference>
<dbReference type="EC" id="3.1.3.1" evidence="2 11"/>
<dbReference type="PROSITE" id="PS00123">
    <property type="entry name" value="ALKALINE_PHOSPHATASE"/>
    <property type="match status" value="1"/>
</dbReference>
<dbReference type="PRINTS" id="PR00113">
    <property type="entry name" value="ALKPHPHTASE"/>
</dbReference>